<feature type="domain" description="Teneurin-like YD-shell" evidence="8">
    <location>
        <begin position="1980"/>
        <end position="2156"/>
    </location>
</feature>
<keyword evidence="3" id="KW-0732">Signal</keyword>
<keyword evidence="10" id="KW-1185">Reference proteome</keyword>
<evidence type="ECO:0000256" key="3">
    <source>
        <dbReference type="ARBA" id="ARBA00022729"/>
    </source>
</evidence>
<evidence type="ECO:0000259" key="7">
    <source>
        <dbReference type="Pfam" id="PF12256"/>
    </source>
</evidence>
<evidence type="ECO:0000256" key="6">
    <source>
        <dbReference type="SAM" id="MobiDB-lite"/>
    </source>
</evidence>
<dbReference type="InterPro" id="IPR015943">
    <property type="entry name" value="WD40/YVTN_repeat-like_dom_sf"/>
</dbReference>
<keyword evidence="4" id="KW-0677">Repeat</keyword>
<dbReference type="RefSeq" id="WP_248942841.1">
    <property type="nucleotide sequence ID" value="NZ_JAKIKS010000156.1"/>
</dbReference>
<feature type="domain" description="Insecticide toxin TcdB middle/N-terminal" evidence="7">
    <location>
        <begin position="1167"/>
        <end position="1301"/>
    </location>
</feature>
<dbReference type="Pfam" id="PF03534">
    <property type="entry name" value="SpvB"/>
    <property type="match status" value="1"/>
</dbReference>
<evidence type="ECO:0000313" key="9">
    <source>
        <dbReference type="EMBL" id="MCL1127410.1"/>
    </source>
</evidence>
<evidence type="ECO:0000256" key="4">
    <source>
        <dbReference type="ARBA" id="ARBA00022737"/>
    </source>
</evidence>
<dbReference type="SUPFAM" id="SSF69318">
    <property type="entry name" value="Integrin alpha N-terminal domain"/>
    <property type="match status" value="1"/>
</dbReference>
<sequence length="2693" mass="296152">MSSRQSVHALKDGQNLNRWPFTLPADTPADVSITAAPTLDKDINANDVIYIGATNRHMYKLDYLTKIIWQTRLRGEIHAKATLLTEANPYQNNELQQLLYVGVVANNTVIDANNSGNDVSGLYGLDANTGEEHFMYPLLEGVKQAPQVFSNGDLHVTTEDDQLHIINRHQIGPFALRWQDIDRSLIQTNLSNVPDWQIPETANVPLRSFAGLFYGLLGRAPTRAELIFFAYAYDSGMSTNEITAAFLTSNKGAERFALSQTSAEFVDSLFAFLFPSELEKTQAGGLSRSQWVELLLTGVPRSEVAYALVQTDEYVVYSENVVSLVTSVFYDHCNCNQNSDSDGDGVSDSVEIELGFNPLDPEDVLLDTPLLSASEPALGDFTLDWQAINPSTSSEQIFYRITESVNGQPATFVSNNHAHTQLGLVKASGRYEYRVQACMHAQICSQWSNEVAVEAGDSMVEAPIQPLAAPESVAEFSPPSQDEINTSAEFGLTAGEFRVNESGAATYSLPFSLPTGKAGVKPSLGLAYNSQGREGIAGMGWDLQGMSAISRCGSTRLLDGVVRPVEFDENDNFCLDGQRLLLKSGEQGQPDSTYVTEIDSQLVITYKSDDSFEVEAKDKSLSVYGATANSRLNLLLIVSDSAVRHATHSWLIAYSQDNLRQSSNQIDYTYDEQGQNEKVLSAVNYSGNRVELNYTDTSAIRSSVYIKTAHLVQKAQLSEVKVYSHHNTLIRNYQLDFINNDIAQRQLTSITECGLNNVCKQPVKFNYRDVFNQSDHDLSWRKNITTPEGDNLRVALVLDANNDGISDLVTLTHVTSKRAMLCLGSIDNPEVSCRGFDIAGDLKTNAKLVPTDPDGDGLINFLVNTDNDRDNARWQQFDVLADGTLSEALMLPLLGTLNLGIDMKVMDFNGDGYNDIIETKDPFTQNTPSITVYMWSQNEQAYLRGTGIILGEHTTLVPHINSGWQSSDVNQDGLADILLWGKDNRNLYIFTNNTEEMSSTDPLCLRDFSRRGDRNNAICTFTHYTARTYDSIYVKGKHATPMDLNGDGLSDIVLFNETTERWQYHLNTGKEFVKGDDFESNANLSGSIPPIGGDLDGDGRTELVFHDASDNKWYRYEWSHNESISRGAVTGGFNRVATPISDWSFSPPTDDPTDPNFDPNKMEYGFFTDADSDGFLDFLYKEHNQASQSLKLYHGGSRVKYPGLLSSVTTGTGIETHIEYASMVESSLYTKASGLPEGMAEQDEAFRTMNIVGAGTLVKSVTTDAPTNTVNDTVTVNYRYHGARAIFGRGNLGFAAIETEMEKGGISFITETQYAQAFPFIGMPLKTIKKAAGTVISMAENRYVSQSHALDQGYTRYQVYQQESRDCQANVDTIVGLSVDVSSYNCQQLLTVQDEYANVLSSKTGHYASFDPSLFVEMDENLIHTSNTSAINESLKANSLSRLENSNTYGSIEDQRRFGRLSLASVTHSRGDVSVTRTSGFSYQDNGMLNQEIIEPEGNCNTKLITDYVYDAHGNAIQKTVHNDAMCDEAISRTSSTEFDVAGRYSVKTHQNGILASQVISRNALGQATQAVNVDGVESQAVFDAFGSEVASYSPSGAQQTKLNKACDEAVNDCYTMAVTSINGVALKKQYIDKAGRGYKESSRNVLGSWHTREQTHDKYGRVTSVTDPGLDAVTSTYDALDRVVSSVDDNTGITTSQSTSGRVQTNTLSGDIPGGEQTKTTRYNALGEEYQVTDEQGNSLTYTYDVFGALETVHSDVDDIILSHIDYDKLGRKTGMQDKNRGDWLYEYNALGQLTQQTDARGVITNIYYDNLGRKVQQKITGTSDVVSEDMFWTYGTGNNKHRLLSEKTGSWQRHFYYDNLGRSVASLTNLDGTNDCSANVAFNNVTNDLRITGESLYDPINSRCVIQQSQFDEYGRVFQQFDDYRRKNDGSFIEARGLRQHYQNNQVLKQQEAREGSAGRFYHEIVNINEDGLLTEYKKGNRTMTLSYDNAKRLNGISSGNHIQTDSYSFDSLNNLTSRQLAASNEQTFQYDELNRITRVNGIEQYQYHNNGELTEKEGWQLGYYSDSAGPLDGPLHGVLSRSKAGEATETYGYDANGNQIWGKKGGSAWREFTYSGRNKATHINVDGKETDFSYDANNKRFKRVDSTGTIFYVGNLELTIKAASVNNSNNFEGSEPQTYIKRYLGDAMQTYYSNGNTMLRWLYKDHLGSVIAITNDSGELVKRFSYDVFGQQTEIDPTEAERIAHYERTALSSVLLAEISANTRGYTGHEPVDIDGDKRIIHMNGRMYDAALGRMLQADPVVQSPSNLQSYNAYSYVLNNPLNATDPSGYFFKKLFKGVMKITGAWAAHEFLNSVPYLNTVISTALNFVPFCQVWCSALYNGHANFVATGSLSSGIKVGAISAAAGYALQGISENFTTASDLNIADIVDAGSSAAEQGMIDGLVEFGGNMLTSGQAAAQIGAHAMVGGISAELMGGKFGHGFISAGVTKGAGGAFLAGGAGLKTQEIIKGTVISAAIGGTASALSGGKFANGARMGAMQYLMNQANESLRGGHTIKFKKLTARRVMKGGQSVIKNMKSGESEWVGISAGGPLIDYALKRGSLLISFELLVQDYELYEQWEMVETEYTTVETRTGVYEYNSNITHIGTPTSVTGSEFWEPIGVSTGSSIIDFRACIVNCNNAYGGVLGNDK</sequence>
<dbReference type="InterPro" id="IPR013517">
    <property type="entry name" value="FG-GAP"/>
</dbReference>
<dbReference type="InterPro" id="IPR028994">
    <property type="entry name" value="Integrin_alpha_N"/>
</dbReference>
<dbReference type="InterPro" id="IPR022045">
    <property type="entry name" value="TcdB_toxin_mid/N"/>
</dbReference>
<feature type="compositionally biased region" description="Polar residues" evidence="6">
    <location>
        <begin position="1692"/>
        <end position="1710"/>
    </location>
</feature>
<organism evidence="9 10">
    <name type="scientific">Shewanella surugensis</name>
    <dbReference type="NCBI Taxonomy" id="212020"/>
    <lineage>
        <taxon>Bacteria</taxon>
        <taxon>Pseudomonadati</taxon>
        <taxon>Pseudomonadota</taxon>
        <taxon>Gammaproteobacteria</taxon>
        <taxon>Alteromonadales</taxon>
        <taxon>Shewanellaceae</taxon>
        <taxon>Shewanella</taxon>
    </lineage>
</organism>
<feature type="region of interest" description="Disordered" evidence="6">
    <location>
        <begin position="1692"/>
        <end position="1716"/>
    </location>
</feature>
<dbReference type="Pfam" id="PF25023">
    <property type="entry name" value="TEN_YD-shell"/>
    <property type="match status" value="1"/>
</dbReference>
<keyword evidence="2" id="KW-0964">Secreted</keyword>
<dbReference type="Gene3D" id="2.130.10.10">
    <property type="entry name" value="YVTN repeat-like/Quinoprotein amine dehydrogenase"/>
    <property type="match status" value="1"/>
</dbReference>
<comment type="caution">
    <text evidence="9">The sequence shown here is derived from an EMBL/GenBank/DDBJ whole genome shotgun (WGS) entry which is preliminary data.</text>
</comment>
<protein>
    <submittedName>
        <fullName evidence="9">FG-GAP-like repeat-containing protein</fullName>
    </submittedName>
</protein>
<dbReference type="InterPro" id="IPR003284">
    <property type="entry name" value="Sal_SpvB"/>
</dbReference>
<dbReference type="EMBL" id="JAKIKS010000156">
    <property type="protein sequence ID" value="MCL1127410.1"/>
    <property type="molecule type" value="Genomic_DNA"/>
</dbReference>
<dbReference type="Gene3D" id="2.180.10.10">
    <property type="entry name" value="RHS repeat-associated core"/>
    <property type="match status" value="2"/>
</dbReference>
<dbReference type="Pfam" id="PF12256">
    <property type="entry name" value="TcdB_toxin_midN"/>
    <property type="match status" value="1"/>
</dbReference>
<dbReference type="PANTHER" id="PTHR32305">
    <property type="match status" value="1"/>
</dbReference>
<evidence type="ECO:0000256" key="1">
    <source>
        <dbReference type="ARBA" id="ARBA00004613"/>
    </source>
</evidence>
<dbReference type="InterPro" id="IPR013783">
    <property type="entry name" value="Ig-like_fold"/>
</dbReference>
<dbReference type="InterPro" id="IPR050708">
    <property type="entry name" value="T6SS_VgrG/RHS"/>
</dbReference>
<accession>A0ABT0LIX5</accession>
<evidence type="ECO:0000259" key="8">
    <source>
        <dbReference type="Pfam" id="PF25023"/>
    </source>
</evidence>
<dbReference type="Gene3D" id="2.60.40.10">
    <property type="entry name" value="Immunoglobulins"/>
    <property type="match status" value="1"/>
</dbReference>
<dbReference type="Pfam" id="PF13517">
    <property type="entry name" value="FG-GAP_3"/>
    <property type="match status" value="1"/>
</dbReference>
<dbReference type="NCBIfam" id="TIGR03696">
    <property type="entry name" value="Rhs_assc_core"/>
    <property type="match status" value="1"/>
</dbReference>
<dbReference type="PANTHER" id="PTHR32305:SF15">
    <property type="entry name" value="PROTEIN RHSA-RELATED"/>
    <property type="match status" value="1"/>
</dbReference>
<dbReference type="InterPro" id="IPR022385">
    <property type="entry name" value="Rhs_assc_core"/>
</dbReference>
<evidence type="ECO:0000256" key="5">
    <source>
        <dbReference type="ARBA" id="ARBA00023026"/>
    </source>
</evidence>
<evidence type="ECO:0000256" key="2">
    <source>
        <dbReference type="ARBA" id="ARBA00022525"/>
    </source>
</evidence>
<dbReference type="Proteomes" id="UP001203423">
    <property type="component" value="Unassembled WGS sequence"/>
</dbReference>
<gene>
    <name evidence="9" type="ORF">L2764_23780</name>
</gene>
<keyword evidence="5" id="KW-0843">Virulence</keyword>
<comment type="subcellular location">
    <subcellularLocation>
        <location evidence="1">Secreted</location>
    </subcellularLocation>
</comment>
<reference evidence="9 10" key="1">
    <citation type="submission" date="2022-01" db="EMBL/GenBank/DDBJ databases">
        <title>Whole genome-based taxonomy of the Shewanellaceae.</title>
        <authorList>
            <person name="Martin-Rodriguez A.J."/>
        </authorList>
    </citation>
    <scope>NUCLEOTIDE SEQUENCE [LARGE SCALE GENOMIC DNA]</scope>
    <source>
        <strain evidence="9 10">DSM 17177</strain>
    </source>
</reference>
<evidence type="ECO:0000313" key="10">
    <source>
        <dbReference type="Proteomes" id="UP001203423"/>
    </source>
</evidence>
<dbReference type="InterPro" id="IPR011047">
    <property type="entry name" value="Quinoprotein_ADH-like_sf"/>
</dbReference>
<dbReference type="SUPFAM" id="SSF50998">
    <property type="entry name" value="Quinoprotein alcohol dehydrogenase-like"/>
    <property type="match status" value="1"/>
</dbReference>
<name>A0ABT0LIX5_9GAMM</name>
<proteinExistence type="predicted"/>
<dbReference type="InterPro" id="IPR056823">
    <property type="entry name" value="TEN-like_YD-shell"/>
</dbReference>